<protein>
    <recommendedName>
        <fullName evidence="2">Uridine kinase</fullName>
    </recommendedName>
</protein>
<comment type="caution">
    <text evidence="1">The sequence shown here is derived from an EMBL/GenBank/DDBJ whole genome shotgun (WGS) entry which is preliminary data.</text>
</comment>
<name>A0A645FTI0_9ZZZZ</name>
<reference evidence="1" key="1">
    <citation type="submission" date="2019-08" db="EMBL/GenBank/DDBJ databases">
        <authorList>
            <person name="Kucharzyk K."/>
            <person name="Murdoch R.W."/>
            <person name="Higgins S."/>
            <person name="Loffler F."/>
        </authorList>
    </citation>
    <scope>NUCLEOTIDE SEQUENCE</scope>
</reference>
<gene>
    <name evidence="1" type="ORF">SDC9_162665</name>
</gene>
<evidence type="ECO:0000313" key="1">
    <source>
        <dbReference type="EMBL" id="MPN15334.1"/>
    </source>
</evidence>
<proteinExistence type="predicted"/>
<organism evidence="1">
    <name type="scientific">bioreactor metagenome</name>
    <dbReference type="NCBI Taxonomy" id="1076179"/>
    <lineage>
        <taxon>unclassified sequences</taxon>
        <taxon>metagenomes</taxon>
        <taxon>ecological metagenomes</taxon>
    </lineage>
</organism>
<dbReference type="AlphaFoldDB" id="A0A645FTI0"/>
<accession>A0A645FTI0</accession>
<evidence type="ECO:0008006" key="2">
    <source>
        <dbReference type="Google" id="ProtNLM"/>
    </source>
</evidence>
<dbReference type="EMBL" id="VSSQ01062078">
    <property type="protein sequence ID" value="MPN15334.1"/>
    <property type="molecule type" value="Genomic_DNA"/>
</dbReference>
<sequence>MRRGEINNIFPYQENADIMFNSALIFELPLLKYYAEPLLRRIPANSPASTDSIRLLKFLSYIQELQPAEIEKVPPTSVMREFIGGSSFSY</sequence>